<dbReference type="Gene3D" id="3.40.50.1820">
    <property type="entry name" value="alpha/beta hydrolase"/>
    <property type="match status" value="1"/>
</dbReference>
<evidence type="ECO:0000256" key="3">
    <source>
        <dbReference type="ARBA" id="ARBA00047591"/>
    </source>
</evidence>
<comment type="caution">
    <text evidence="7">The sequence shown here is derived from an EMBL/GenBank/DDBJ whole genome shotgun (WGS) entry which is preliminary data.</text>
</comment>
<dbReference type="AlphaFoldDB" id="A0A9Q3HLW3"/>
<reference evidence="7" key="1">
    <citation type="submission" date="2021-03" db="EMBL/GenBank/DDBJ databases">
        <title>Draft genome sequence of rust myrtle Austropuccinia psidii MF-1, a brazilian biotype.</title>
        <authorList>
            <person name="Quecine M.C."/>
            <person name="Pachon D.M.R."/>
            <person name="Bonatelli M.L."/>
            <person name="Correr F.H."/>
            <person name="Franceschini L.M."/>
            <person name="Leite T.F."/>
            <person name="Margarido G.R.A."/>
            <person name="Almeida C.A."/>
            <person name="Ferrarezi J.A."/>
            <person name="Labate C.A."/>
        </authorList>
    </citation>
    <scope>NUCLEOTIDE SEQUENCE</scope>
    <source>
        <strain evidence="7">MF-1</strain>
    </source>
</reference>
<accession>A0A9Q3HLW3</accession>
<evidence type="ECO:0000259" key="6">
    <source>
        <dbReference type="Pfam" id="PF01764"/>
    </source>
</evidence>
<dbReference type="PANTHER" id="PTHR45856">
    <property type="entry name" value="ALPHA/BETA-HYDROLASES SUPERFAMILY PROTEIN"/>
    <property type="match status" value="1"/>
</dbReference>
<evidence type="ECO:0000313" key="8">
    <source>
        <dbReference type="Proteomes" id="UP000765509"/>
    </source>
</evidence>
<keyword evidence="5" id="KW-0472">Membrane</keyword>
<comment type="similarity">
    <text evidence="2">Belongs to the AB hydrolase superfamily. Lipase family. Class 3 subfamily.</text>
</comment>
<keyword evidence="5" id="KW-1133">Transmembrane helix</keyword>
<proteinExistence type="inferred from homology"/>
<dbReference type="InterPro" id="IPR002921">
    <property type="entry name" value="Fungal_lipase-type"/>
</dbReference>
<keyword evidence="8" id="KW-1185">Reference proteome</keyword>
<keyword evidence="1" id="KW-1015">Disulfide bond</keyword>
<dbReference type="GO" id="GO:0006629">
    <property type="term" value="P:lipid metabolic process"/>
    <property type="evidence" value="ECO:0007669"/>
    <property type="project" value="InterPro"/>
</dbReference>
<dbReference type="EMBL" id="AVOT02020666">
    <property type="protein sequence ID" value="MBW0508992.1"/>
    <property type="molecule type" value="Genomic_DNA"/>
</dbReference>
<evidence type="ECO:0000256" key="4">
    <source>
        <dbReference type="ARBA" id="ARBA00048461"/>
    </source>
</evidence>
<evidence type="ECO:0000256" key="1">
    <source>
        <dbReference type="ARBA" id="ARBA00023157"/>
    </source>
</evidence>
<evidence type="ECO:0000313" key="7">
    <source>
        <dbReference type="EMBL" id="MBW0508992.1"/>
    </source>
</evidence>
<dbReference type="SUPFAM" id="SSF53474">
    <property type="entry name" value="alpha/beta-Hydrolases"/>
    <property type="match status" value="1"/>
</dbReference>
<comment type="catalytic activity">
    <reaction evidence="4">
        <text>a monoacylglycerol + H2O = glycerol + a fatty acid + H(+)</text>
        <dbReference type="Rhea" id="RHEA:15245"/>
        <dbReference type="ChEBI" id="CHEBI:15377"/>
        <dbReference type="ChEBI" id="CHEBI:15378"/>
        <dbReference type="ChEBI" id="CHEBI:17408"/>
        <dbReference type="ChEBI" id="CHEBI:17754"/>
        <dbReference type="ChEBI" id="CHEBI:28868"/>
    </reaction>
</comment>
<sequence length="596" mass="67377">MWGINNSRFAAPVPNSSACNDEETNDRYVNLTKLQKCFLQRQSQELENMRETSTRKLIDSACSFGFTMGVRFLGAPAELITRPINTIILVTYFSIIYGFLFWANIAFVIANLIGLKKHLEKIIFKEHVAVHSPNLAVNVCNWMDRNILVGKEEFIQNSREVLTGEVKNFHPVYHQTAGPELSNLKLLFDRDVACSLLLMCASVYERDPRFIKDALKCDKQSSTTDRELWLLRSEQKIHRFADSWGLKFICVPDFRGLDGPFIGVFYKIDVEPDENPFAVITVKGTSPDNFSEWMMDCACKFESASDFLNNGSAHHGFYNTLFPSKTNKLPALPYGRIIDVVRLIVQEAHLDGSRQNKSLNLFVTGHSLGAGIAQLLYARLLETPSDLGKKIVLRDAYVFGTPRACDFKLASRVDYNLNKSANKGRQLWRISNKASLIGDVVTRVPPGLADQREIRSGLQEGSSLSYAAIGTRVDLLPNGKKRLLNPFSWFSWFSRHPTKYEIGDTLVGFEAEINSKTKIKYEMPPTSVLGSLRPFNIIGLTTGILTSFLPCIHDHFPACYLDSLAKMETEPFKRKGLYAQLREARRQQAPNMDLRS</sequence>
<keyword evidence="5" id="KW-0812">Transmembrane</keyword>
<gene>
    <name evidence="7" type="ORF">O181_048707</name>
</gene>
<dbReference type="Proteomes" id="UP000765509">
    <property type="component" value="Unassembled WGS sequence"/>
</dbReference>
<protein>
    <recommendedName>
        <fullName evidence="6">Fungal lipase-type domain-containing protein</fullName>
    </recommendedName>
</protein>
<dbReference type="PANTHER" id="PTHR45856:SF24">
    <property type="entry name" value="FUNGAL LIPASE-LIKE DOMAIN-CONTAINING PROTEIN"/>
    <property type="match status" value="1"/>
</dbReference>
<dbReference type="CDD" id="cd00519">
    <property type="entry name" value="Lipase_3"/>
    <property type="match status" value="1"/>
</dbReference>
<dbReference type="InterPro" id="IPR051218">
    <property type="entry name" value="Sec_MonoDiacylglyc_Lipase"/>
</dbReference>
<evidence type="ECO:0000256" key="5">
    <source>
        <dbReference type="SAM" id="Phobius"/>
    </source>
</evidence>
<evidence type="ECO:0000256" key="2">
    <source>
        <dbReference type="ARBA" id="ARBA00043996"/>
    </source>
</evidence>
<feature type="transmembrane region" description="Helical" evidence="5">
    <location>
        <begin position="87"/>
        <end position="115"/>
    </location>
</feature>
<feature type="domain" description="Fungal lipase-type" evidence="6">
    <location>
        <begin position="279"/>
        <end position="446"/>
    </location>
</feature>
<dbReference type="Pfam" id="PF01764">
    <property type="entry name" value="Lipase_3"/>
    <property type="match status" value="1"/>
</dbReference>
<dbReference type="InterPro" id="IPR029058">
    <property type="entry name" value="AB_hydrolase_fold"/>
</dbReference>
<dbReference type="OrthoDB" id="426718at2759"/>
<organism evidence="7 8">
    <name type="scientific">Austropuccinia psidii MF-1</name>
    <dbReference type="NCBI Taxonomy" id="1389203"/>
    <lineage>
        <taxon>Eukaryota</taxon>
        <taxon>Fungi</taxon>
        <taxon>Dikarya</taxon>
        <taxon>Basidiomycota</taxon>
        <taxon>Pucciniomycotina</taxon>
        <taxon>Pucciniomycetes</taxon>
        <taxon>Pucciniales</taxon>
        <taxon>Sphaerophragmiaceae</taxon>
        <taxon>Austropuccinia</taxon>
    </lineage>
</organism>
<comment type="catalytic activity">
    <reaction evidence="3">
        <text>a diacylglycerol + H2O = a monoacylglycerol + a fatty acid + H(+)</text>
        <dbReference type="Rhea" id="RHEA:32731"/>
        <dbReference type="ChEBI" id="CHEBI:15377"/>
        <dbReference type="ChEBI" id="CHEBI:15378"/>
        <dbReference type="ChEBI" id="CHEBI:17408"/>
        <dbReference type="ChEBI" id="CHEBI:18035"/>
        <dbReference type="ChEBI" id="CHEBI:28868"/>
    </reaction>
</comment>
<name>A0A9Q3HLW3_9BASI</name>